<dbReference type="Gene3D" id="1.10.150.240">
    <property type="entry name" value="Putative phosphatase, domain 2"/>
    <property type="match status" value="1"/>
</dbReference>
<protein>
    <submittedName>
        <fullName evidence="1">Haloacid dehalogenase</fullName>
    </submittedName>
</protein>
<dbReference type="CDD" id="cd02603">
    <property type="entry name" value="HAD_sEH-N_like"/>
    <property type="match status" value="1"/>
</dbReference>
<dbReference type="InterPro" id="IPR036412">
    <property type="entry name" value="HAD-like_sf"/>
</dbReference>
<dbReference type="SFLD" id="SFLDG01129">
    <property type="entry name" value="C1.5:_HAD__Beta-PGM__Phosphata"/>
    <property type="match status" value="1"/>
</dbReference>
<dbReference type="PANTHER" id="PTHR43611:SF3">
    <property type="entry name" value="FLAVIN MONONUCLEOTIDE HYDROLASE 1, CHLOROPLATIC"/>
    <property type="match status" value="1"/>
</dbReference>
<evidence type="ECO:0000313" key="2">
    <source>
        <dbReference type="Proteomes" id="UP000219559"/>
    </source>
</evidence>
<dbReference type="InterPro" id="IPR023198">
    <property type="entry name" value="PGP-like_dom2"/>
</dbReference>
<keyword evidence="2" id="KW-1185">Reference proteome</keyword>
<dbReference type="EMBL" id="NBWU01000004">
    <property type="protein sequence ID" value="PCE63658.1"/>
    <property type="molecule type" value="Genomic_DNA"/>
</dbReference>
<dbReference type="SUPFAM" id="SSF56784">
    <property type="entry name" value="HAD-like"/>
    <property type="match status" value="1"/>
</dbReference>
<dbReference type="Pfam" id="PF00702">
    <property type="entry name" value="Hydrolase"/>
    <property type="match status" value="1"/>
</dbReference>
<dbReference type="PANTHER" id="PTHR43611">
    <property type="entry name" value="ALPHA-D-GLUCOSE 1-PHOSPHATE PHOSPHATASE"/>
    <property type="match status" value="1"/>
</dbReference>
<dbReference type="InterPro" id="IPR023214">
    <property type="entry name" value="HAD_sf"/>
</dbReference>
<reference evidence="1 2" key="1">
    <citation type="submission" date="2017-04" db="EMBL/GenBank/DDBJ databases">
        <title>A new member of the family Flavobacteriaceae isolated from ascidians.</title>
        <authorList>
            <person name="Chen L."/>
        </authorList>
    </citation>
    <scope>NUCLEOTIDE SEQUENCE [LARGE SCALE GENOMIC DNA]</scope>
    <source>
        <strain evidence="1 2">HQA918</strain>
    </source>
</reference>
<name>A0A2A4G6P3_9FLAO</name>
<dbReference type="Proteomes" id="UP000219559">
    <property type="component" value="Unassembled WGS sequence"/>
</dbReference>
<dbReference type="OrthoDB" id="9797415at2"/>
<dbReference type="RefSeq" id="WP_097442374.1">
    <property type="nucleotide sequence ID" value="NZ_NBWU01000004.1"/>
</dbReference>
<proteinExistence type="predicted"/>
<comment type="caution">
    <text evidence="1">The sequence shown here is derived from an EMBL/GenBank/DDBJ whole genome shotgun (WGS) entry which is preliminary data.</text>
</comment>
<evidence type="ECO:0000313" key="1">
    <source>
        <dbReference type="EMBL" id="PCE63658.1"/>
    </source>
</evidence>
<gene>
    <name evidence="1" type="ORF">B7P33_10255</name>
</gene>
<accession>A0A2A4G6P3</accession>
<dbReference type="SFLD" id="SFLDS00003">
    <property type="entry name" value="Haloacid_Dehalogenase"/>
    <property type="match status" value="1"/>
</dbReference>
<sequence length="200" mass="23218">MYKNLIFDFGDVFINLDKQATFKALADLGVSSPSMAMWEVSMAYEKGEVTTEDFLQAIQKELPEVSQAEIARAWNAIILDFPEYRLEFIEKLAAQNKHRLFLLSNTNALHIEKVKENMGLDRYQRFQLCFEKFYLSHEIHFRKPDVDIYEFVLKDNEIQASETFFIDDTQVNTDAAAQLGIGVWHLQVGVEDVIDLNQRI</sequence>
<organism evidence="1 2">
    <name type="scientific">Sediminicola luteus</name>
    <dbReference type="NCBI Taxonomy" id="319238"/>
    <lineage>
        <taxon>Bacteria</taxon>
        <taxon>Pseudomonadati</taxon>
        <taxon>Bacteroidota</taxon>
        <taxon>Flavobacteriia</taxon>
        <taxon>Flavobacteriales</taxon>
        <taxon>Flavobacteriaceae</taxon>
        <taxon>Sediminicola</taxon>
    </lineage>
</organism>
<dbReference type="AlphaFoldDB" id="A0A2A4G6P3"/>
<dbReference type="Gene3D" id="3.40.50.1000">
    <property type="entry name" value="HAD superfamily/HAD-like"/>
    <property type="match status" value="1"/>
</dbReference>
<dbReference type="InterPro" id="IPR006439">
    <property type="entry name" value="HAD-SF_hydro_IA"/>
</dbReference>
<dbReference type="NCBIfam" id="TIGR01509">
    <property type="entry name" value="HAD-SF-IA-v3"/>
    <property type="match status" value="1"/>
</dbReference>